<feature type="non-terminal residue" evidence="2">
    <location>
        <position position="183"/>
    </location>
</feature>
<dbReference type="Proteomes" id="UP000535478">
    <property type="component" value="Unassembled WGS sequence"/>
</dbReference>
<comment type="caution">
    <text evidence="2">The sequence shown here is derived from an EMBL/GenBank/DDBJ whole genome shotgun (WGS) entry which is preliminary data.</text>
</comment>
<dbReference type="PANTHER" id="PTHR16236">
    <property type="entry name" value="TRANSMEMBRANE PROTEIN 160"/>
    <property type="match status" value="1"/>
</dbReference>
<accession>A0A7L3UQA1</accession>
<dbReference type="PANTHER" id="PTHR16236:SF0">
    <property type="entry name" value="TRANSMEMBRANE PROTEIN 160"/>
    <property type="match status" value="1"/>
</dbReference>
<dbReference type="InterPro" id="IPR026801">
    <property type="entry name" value="TMEM160"/>
</dbReference>
<gene>
    <name evidence="2" type="primary">Tmem160</name>
    <name evidence="2" type="ORF">URIAAL_R14607</name>
</gene>
<evidence type="ECO:0000256" key="1">
    <source>
        <dbReference type="SAM" id="Phobius"/>
    </source>
</evidence>
<keyword evidence="1" id="KW-0472">Membrane</keyword>
<keyword evidence="3" id="KW-1185">Reference proteome</keyword>
<evidence type="ECO:0000313" key="2">
    <source>
        <dbReference type="EMBL" id="NXV53235.1"/>
    </source>
</evidence>
<name>A0A7L3UQA1_URIAL</name>
<protein>
    <submittedName>
        <fullName evidence="2">TM160 protein</fullName>
    </submittedName>
</protein>
<proteinExistence type="predicted"/>
<sequence length="183" mass="18837">GGGAAMGWWGGAGRAAAAALRRLRGPRYSLGRAPPPPAASDLERADAWLLRKALEGGEGRGRGGGVVGVPSRASSADLPFPHPPGLLSWFRNGLLATGVGVISYVQSDTGRDAAYGFFILGGLCVSYGAGSYLVNLVLLRRPMMLPAPTAAANAAAAALLALLWLCALSLYVGRLEVEIVPEE</sequence>
<feature type="transmembrane region" description="Helical" evidence="1">
    <location>
        <begin position="150"/>
        <end position="172"/>
    </location>
</feature>
<evidence type="ECO:0000313" key="3">
    <source>
        <dbReference type="Proteomes" id="UP000535478"/>
    </source>
</evidence>
<organism evidence="2 3">
    <name type="scientific">Uria aalge</name>
    <name type="common">Common mure</name>
    <name type="synonym">Colymbus aalge</name>
    <dbReference type="NCBI Taxonomy" id="13746"/>
    <lineage>
        <taxon>Eukaryota</taxon>
        <taxon>Metazoa</taxon>
        <taxon>Chordata</taxon>
        <taxon>Craniata</taxon>
        <taxon>Vertebrata</taxon>
        <taxon>Euteleostomi</taxon>
        <taxon>Archelosauria</taxon>
        <taxon>Archosauria</taxon>
        <taxon>Dinosauria</taxon>
        <taxon>Saurischia</taxon>
        <taxon>Theropoda</taxon>
        <taxon>Coelurosauria</taxon>
        <taxon>Aves</taxon>
        <taxon>Neognathae</taxon>
        <taxon>Neoaves</taxon>
        <taxon>Charadriiformes</taxon>
        <taxon>Alcidae</taxon>
        <taxon>Uria</taxon>
    </lineage>
</organism>
<feature type="non-terminal residue" evidence="2">
    <location>
        <position position="1"/>
    </location>
</feature>
<dbReference type="EMBL" id="VZUE01001813">
    <property type="protein sequence ID" value="NXV53235.1"/>
    <property type="molecule type" value="Genomic_DNA"/>
</dbReference>
<dbReference type="AlphaFoldDB" id="A0A7L3UQA1"/>
<keyword evidence="1" id="KW-0812">Transmembrane</keyword>
<keyword evidence="1" id="KW-1133">Transmembrane helix</keyword>
<feature type="transmembrane region" description="Helical" evidence="1">
    <location>
        <begin position="113"/>
        <end position="138"/>
    </location>
</feature>
<reference evidence="2 3" key="1">
    <citation type="submission" date="2019-09" db="EMBL/GenBank/DDBJ databases">
        <title>Bird 10,000 Genomes (B10K) Project - Family phase.</title>
        <authorList>
            <person name="Zhang G."/>
        </authorList>
    </citation>
    <scope>NUCLEOTIDE SEQUENCE [LARGE SCALE GENOMIC DNA]</scope>
    <source>
        <strain evidence="2">OUT-0019</strain>
        <tissue evidence="2">Blood</tissue>
    </source>
</reference>